<evidence type="ECO:0000313" key="3">
    <source>
        <dbReference type="EMBL" id="TFC06825.1"/>
    </source>
</evidence>
<name>A0A4R8WDJ0_9MICO</name>
<sequence>MSQVLYTLALLACPVGMGLMMWFMMRGKKHDGAATSLSPGDAAELATLRAEADLLRANQHDLRSTATPPTAADGSR</sequence>
<dbReference type="AlphaFoldDB" id="A0A4R8WDJ0"/>
<reference evidence="3 4" key="1">
    <citation type="submission" date="2019-03" db="EMBL/GenBank/DDBJ databases">
        <title>Genomics of glacier-inhabiting Cryobacterium strains.</title>
        <authorList>
            <person name="Liu Q."/>
            <person name="Xin Y.-H."/>
        </authorList>
    </citation>
    <scope>NUCLEOTIDE SEQUENCE [LARGE SCALE GENOMIC DNA]</scope>
    <source>
        <strain evidence="3 4">RHLT2-21</strain>
    </source>
</reference>
<evidence type="ECO:0000313" key="4">
    <source>
        <dbReference type="Proteomes" id="UP000297643"/>
    </source>
</evidence>
<dbReference type="EMBL" id="SOFM01000009">
    <property type="protein sequence ID" value="TFC06825.1"/>
    <property type="molecule type" value="Genomic_DNA"/>
</dbReference>
<dbReference type="RefSeq" id="WP_134507141.1">
    <property type="nucleotide sequence ID" value="NZ_SOFM01000009.1"/>
</dbReference>
<accession>A0A4R8WDJ0</accession>
<feature type="transmembrane region" description="Helical" evidence="2">
    <location>
        <begin position="6"/>
        <end position="25"/>
    </location>
</feature>
<comment type="caution">
    <text evidence="3">The sequence shown here is derived from an EMBL/GenBank/DDBJ whole genome shotgun (WGS) entry which is preliminary data.</text>
</comment>
<keyword evidence="2" id="KW-1133">Transmembrane helix</keyword>
<keyword evidence="4" id="KW-1185">Reference proteome</keyword>
<evidence type="ECO:0000256" key="1">
    <source>
        <dbReference type="SAM" id="MobiDB-lite"/>
    </source>
</evidence>
<protein>
    <recommendedName>
        <fullName evidence="5">DUF2933 domain-containing protein</fullName>
    </recommendedName>
</protein>
<dbReference type="Proteomes" id="UP000297643">
    <property type="component" value="Unassembled WGS sequence"/>
</dbReference>
<organism evidence="3 4">
    <name type="scientific">Cryobacterium mannosilyticum</name>
    <dbReference type="NCBI Taxonomy" id="1259190"/>
    <lineage>
        <taxon>Bacteria</taxon>
        <taxon>Bacillati</taxon>
        <taxon>Actinomycetota</taxon>
        <taxon>Actinomycetes</taxon>
        <taxon>Micrococcales</taxon>
        <taxon>Microbacteriaceae</taxon>
        <taxon>Cryobacterium</taxon>
    </lineage>
</organism>
<evidence type="ECO:0008006" key="5">
    <source>
        <dbReference type="Google" id="ProtNLM"/>
    </source>
</evidence>
<feature type="region of interest" description="Disordered" evidence="1">
    <location>
        <begin position="57"/>
        <end position="76"/>
    </location>
</feature>
<gene>
    <name evidence="3" type="ORF">E3O32_03750</name>
</gene>
<keyword evidence="2" id="KW-0812">Transmembrane</keyword>
<proteinExistence type="predicted"/>
<keyword evidence="2" id="KW-0472">Membrane</keyword>
<evidence type="ECO:0000256" key="2">
    <source>
        <dbReference type="SAM" id="Phobius"/>
    </source>
</evidence>